<proteinExistence type="predicted"/>
<keyword evidence="2" id="KW-1185">Reference proteome</keyword>
<name>A0ACB8SL35_9AGAM</name>
<comment type="caution">
    <text evidence="1">The sequence shown here is derived from an EMBL/GenBank/DDBJ whole genome shotgun (WGS) entry which is preliminary data.</text>
</comment>
<dbReference type="Proteomes" id="UP000814140">
    <property type="component" value="Unassembled WGS sequence"/>
</dbReference>
<gene>
    <name evidence="1" type="ORF">BV25DRAFT_1831736</name>
</gene>
<sequence>MRVNIWQTLLTVSTVGLLAQTAVCATIPVRRDGADVASVDVGVPPEPNFIGCGRSLKSPSQNEADTEDSIFARGTALC</sequence>
<evidence type="ECO:0000313" key="2">
    <source>
        <dbReference type="Proteomes" id="UP000814140"/>
    </source>
</evidence>
<dbReference type="EMBL" id="MU277255">
    <property type="protein sequence ID" value="KAI0056947.1"/>
    <property type="molecule type" value="Genomic_DNA"/>
</dbReference>
<accession>A0ACB8SL35</accession>
<reference evidence="1" key="1">
    <citation type="submission" date="2021-03" db="EMBL/GenBank/DDBJ databases">
        <authorList>
            <consortium name="DOE Joint Genome Institute"/>
            <person name="Ahrendt S."/>
            <person name="Looney B.P."/>
            <person name="Miyauchi S."/>
            <person name="Morin E."/>
            <person name="Drula E."/>
            <person name="Courty P.E."/>
            <person name="Chicoki N."/>
            <person name="Fauchery L."/>
            <person name="Kohler A."/>
            <person name="Kuo A."/>
            <person name="Labutti K."/>
            <person name="Pangilinan J."/>
            <person name="Lipzen A."/>
            <person name="Riley R."/>
            <person name="Andreopoulos W."/>
            <person name="He G."/>
            <person name="Johnson J."/>
            <person name="Barry K.W."/>
            <person name="Grigoriev I.V."/>
            <person name="Nagy L."/>
            <person name="Hibbett D."/>
            <person name="Henrissat B."/>
            <person name="Matheny P.B."/>
            <person name="Labbe J."/>
            <person name="Martin F."/>
        </authorList>
    </citation>
    <scope>NUCLEOTIDE SEQUENCE</scope>
    <source>
        <strain evidence="1">HHB10654</strain>
    </source>
</reference>
<reference evidence="1" key="2">
    <citation type="journal article" date="2022" name="New Phytol.">
        <title>Evolutionary transition to the ectomycorrhizal habit in the genomes of a hyperdiverse lineage of mushroom-forming fungi.</title>
        <authorList>
            <person name="Looney B."/>
            <person name="Miyauchi S."/>
            <person name="Morin E."/>
            <person name="Drula E."/>
            <person name="Courty P.E."/>
            <person name="Kohler A."/>
            <person name="Kuo A."/>
            <person name="LaButti K."/>
            <person name="Pangilinan J."/>
            <person name="Lipzen A."/>
            <person name="Riley R."/>
            <person name="Andreopoulos W."/>
            <person name="He G."/>
            <person name="Johnson J."/>
            <person name="Nolan M."/>
            <person name="Tritt A."/>
            <person name="Barry K.W."/>
            <person name="Grigoriev I.V."/>
            <person name="Nagy L.G."/>
            <person name="Hibbett D."/>
            <person name="Henrissat B."/>
            <person name="Matheny P.B."/>
            <person name="Labbe J."/>
            <person name="Martin F.M."/>
        </authorList>
    </citation>
    <scope>NUCLEOTIDE SEQUENCE</scope>
    <source>
        <strain evidence="1">HHB10654</strain>
    </source>
</reference>
<organism evidence="1 2">
    <name type="scientific">Artomyces pyxidatus</name>
    <dbReference type="NCBI Taxonomy" id="48021"/>
    <lineage>
        <taxon>Eukaryota</taxon>
        <taxon>Fungi</taxon>
        <taxon>Dikarya</taxon>
        <taxon>Basidiomycota</taxon>
        <taxon>Agaricomycotina</taxon>
        <taxon>Agaricomycetes</taxon>
        <taxon>Russulales</taxon>
        <taxon>Auriscalpiaceae</taxon>
        <taxon>Artomyces</taxon>
    </lineage>
</organism>
<protein>
    <submittedName>
        <fullName evidence="1">Uncharacterized protein</fullName>
    </submittedName>
</protein>
<evidence type="ECO:0000313" key="1">
    <source>
        <dbReference type="EMBL" id="KAI0056947.1"/>
    </source>
</evidence>